<feature type="non-terminal residue" evidence="5">
    <location>
        <position position="1"/>
    </location>
</feature>
<feature type="compositionally biased region" description="Polar residues" evidence="3">
    <location>
        <begin position="284"/>
        <end position="296"/>
    </location>
</feature>
<dbReference type="Proteomes" id="UP001270362">
    <property type="component" value="Unassembled WGS sequence"/>
</dbReference>
<comment type="caution">
    <text evidence="5">The sequence shown here is derived from an EMBL/GenBank/DDBJ whole genome shotgun (WGS) entry which is preliminary data.</text>
</comment>
<keyword evidence="1 2" id="KW-0539">Nucleus</keyword>
<feature type="region of interest" description="Disordered" evidence="3">
    <location>
        <begin position="104"/>
        <end position="146"/>
    </location>
</feature>
<feature type="region of interest" description="Disordered" evidence="3">
    <location>
        <begin position="269"/>
        <end position="306"/>
    </location>
</feature>
<dbReference type="GO" id="GO:0061630">
    <property type="term" value="F:ubiquitin protein ligase activity"/>
    <property type="evidence" value="ECO:0007669"/>
    <property type="project" value="TreeGrafter"/>
</dbReference>
<evidence type="ECO:0000256" key="1">
    <source>
        <dbReference type="ARBA" id="ARBA00023242"/>
    </source>
</evidence>
<reference evidence="5" key="2">
    <citation type="submission" date="2023-06" db="EMBL/GenBank/DDBJ databases">
        <authorList>
            <consortium name="Lawrence Berkeley National Laboratory"/>
            <person name="Haridas S."/>
            <person name="Hensen N."/>
            <person name="Bonometti L."/>
            <person name="Westerberg I."/>
            <person name="Brannstrom I.O."/>
            <person name="Guillou S."/>
            <person name="Cros-Aarteil S."/>
            <person name="Calhoun S."/>
            <person name="Kuo A."/>
            <person name="Mondo S."/>
            <person name="Pangilinan J."/>
            <person name="Riley R."/>
            <person name="Labutti K."/>
            <person name="Andreopoulos B."/>
            <person name="Lipzen A."/>
            <person name="Chen C."/>
            <person name="Yanf M."/>
            <person name="Daum C."/>
            <person name="Ng V."/>
            <person name="Clum A."/>
            <person name="Steindorff A."/>
            <person name="Ohm R."/>
            <person name="Martin F."/>
            <person name="Silar P."/>
            <person name="Natvig D."/>
            <person name="Lalanne C."/>
            <person name="Gautier V."/>
            <person name="Ament-Velasquez S.L."/>
            <person name="Kruys A."/>
            <person name="Hutchinson M.I."/>
            <person name="Powell A.J."/>
            <person name="Barry K."/>
            <person name="Miller A.N."/>
            <person name="Grigoriev I.V."/>
            <person name="Debuchy R."/>
            <person name="Gladieux P."/>
            <person name="Thoren M.H."/>
            <person name="Johannesson H."/>
        </authorList>
    </citation>
    <scope>NUCLEOTIDE SEQUENCE</scope>
    <source>
        <strain evidence="5">CBS 314.62</strain>
    </source>
</reference>
<evidence type="ECO:0000313" key="5">
    <source>
        <dbReference type="EMBL" id="KAK3689188.1"/>
    </source>
</evidence>
<proteinExistence type="predicted"/>
<name>A0AAE0XAT6_9PEZI</name>
<dbReference type="EMBL" id="JAULSO010000002">
    <property type="protein sequence ID" value="KAK3689188.1"/>
    <property type="molecule type" value="Genomic_DNA"/>
</dbReference>
<protein>
    <submittedName>
        <fullName evidence="5">PUA-like domain-containing protein</fullName>
    </submittedName>
</protein>
<evidence type="ECO:0000313" key="6">
    <source>
        <dbReference type="Proteomes" id="UP001270362"/>
    </source>
</evidence>
<dbReference type="Gene3D" id="2.30.280.10">
    <property type="entry name" value="SRA-YDG"/>
    <property type="match status" value="1"/>
</dbReference>
<feature type="non-terminal residue" evidence="5">
    <location>
        <position position="377"/>
    </location>
</feature>
<evidence type="ECO:0000256" key="3">
    <source>
        <dbReference type="SAM" id="MobiDB-lite"/>
    </source>
</evidence>
<gene>
    <name evidence="5" type="ORF">B0T22DRAFT_347613</name>
</gene>
<accession>A0AAE0XAT6</accession>
<dbReference type="AlphaFoldDB" id="A0AAE0XAT6"/>
<dbReference type="GO" id="GO:0044027">
    <property type="term" value="P:negative regulation of gene expression via chromosomal CpG island methylation"/>
    <property type="evidence" value="ECO:0007669"/>
    <property type="project" value="TreeGrafter"/>
</dbReference>
<feature type="domain" description="YDG" evidence="4">
    <location>
        <begin position="202"/>
        <end position="347"/>
    </location>
</feature>
<dbReference type="PROSITE" id="PS51015">
    <property type="entry name" value="YDG"/>
    <property type="match status" value="1"/>
</dbReference>
<dbReference type="SMART" id="SM00466">
    <property type="entry name" value="SRA"/>
    <property type="match status" value="1"/>
</dbReference>
<dbReference type="PANTHER" id="PTHR14140:SF27">
    <property type="entry name" value="OS04G0289800 PROTEIN"/>
    <property type="match status" value="1"/>
</dbReference>
<sequence length="377" mass="42088">ESETVSAWVGSFSEGMNSLRTLLANYKSRATKKGTTKPAEVKQREKAVKSFLHKLRYDFEVYPSVKDEHHLDKYLELPTGPPYDEYVPPQVAQSMAAVLDKFNSENWGRTDPPETPGDEDVFADDDDGSAAAPVPASAIPPAPSLPGSLGMGTVRLPPRNHRIWGEQGIMHGLALSRRLGSTRTTYTLNPRYLHQKRSAKVHGHNGIQVGSWWPFQKLAHFHGAHGAPVRGITGSRDHGAYSVVVSGTSTYHDADMDVDEGTRLYYSADSSCDNEDRHRPPERSNATRSLETSMRNRQPVRVLRSSGRGSTYAPAVGIRYDGLYVVTDMKVKTNQRGGMYEQFVLERLPGQLDFGELCAIWPTHSQKADYDKIRQWY</sequence>
<dbReference type="PANTHER" id="PTHR14140">
    <property type="entry name" value="E3 UBIQUITIN-PROTEIN LIGASE UHRF-RELATED"/>
    <property type="match status" value="1"/>
</dbReference>
<dbReference type="Pfam" id="PF02182">
    <property type="entry name" value="SAD_SRA"/>
    <property type="match status" value="1"/>
</dbReference>
<evidence type="ECO:0000259" key="4">
    <source>
        <dbReference type="PROSITE" id="PS51015"/>
    </source>
</evidence>
<comment type="subcellular location">
    <subcellularLocation>
        <location evidence="2">Nucleus</location>
    </subcellularLocation>
</comment>
<reference evidence="5" key="1">
    <citation type="journal article" date="2023" name="Mol. Phylogenet. Evol.">
        <title>Genome-scale phylogeny and comparative genomics of the fungal order Sordariales.</title>
        <authorList>
            <person name="Hensen N."/>
            <person name="Bonometti L."/>
            <person name="Westerberg I."/>
            <person name="Brannstrom I.O."/>
            <person name="Guillou S."/>
            <person name="Cros-Aarteil S."/>
            <person name="Calhoun S."/>
            <person name="Haridas S."/>
            <person name="Kuo A."/>
            <person name="Mondo S."/>
            <person name="Pangilinan J."/>
            <person name="Riley R."/>
            <person name="LaButti K."/>
            <person name="Andreopoulos B."/>
            <person name="Lipzen A."/>
            <person name="Chen C."/>
            <person name="Yan M."/>
            <person name="Daum C."/>
            <person name="Ng V."/>
            <person name="Clum A."/>
            <person name="Steindorff A."/>
            <person name="Ohm R.A."/>
            <person name="Martin F."/>
            <person name="Silar P."/>
            <person name="Natvig D.O."/>
            <person name="Lalanne C."/>
            <person name="Gautier V."/>
            <person name="Ament-Velasquez S.L."/>
            <person name="Kruys A."/>
            <person name="Hutchinson M.I."/>
            <person name="Powell A.J."/>
            <person name="Barry K."/>
            <person name="Miller A.N."/>
            <person name="Grigoriev I.V."/>
            <person name="Debuchy R."/>
            <person name="Gladieux P."/>
            <person name="Hiltunen Thoren M."/>
            <person name="Johannesson H."/>
        </authorList>
    </citation>
    <scope>NUCLEOTIDE SEQUENCE</scope>
    <source>
        <strain evidence="5">CBS 314.62</strain>
    </source>
</reference>
<dbReference type="GO" id="GO:0005634">
    <property type="term" value="C:nucleus"/>
    <property type="evidence" value="ECO:0007669"/>
    <property type="project" value="UniProtKB-SubCell"/>
</dbReference>
<keyword evidence="6" id="KW-1185">Reference proteome</keyword>
<dbReference type="InterPro" id="IPR015947">
    <property type="entry name" value="PUA-like_sf"/>
</dbReference>
<dbReference type="GO" id="GO:0016567">
    <property type="term" value="P:protein ubiquitination"/>
    <property type="evidence" value="ECO:0007669"/>
    <property type="project" value="TreeGrafter"/>
</dbReference>
<feature type="compositionally biased region" description="Acidic residues" evidence="3">
    <location>
        <begin position="116"/>
        <end position="128"/>
    </location>
</feature>
<dbReference type="InterPro" id="IPR045134">
    <property type="entry name" value="UHRF1/2-like"/>
</dbReference>
<organism evidence="5 6">
    <name type="scientific">Podospora appendiculata</name>
    <dbReference type="NCBI Taxonomy" id="314037"/>
    <lineage>
        <taxon>Eukaryota</taxon>
        <taxon>Fungi</taxon>
        <taxon>Dikarya</taxon>
        <taxon>Ascomycota</taxon>
        <taxon>Pezizomycotina</taxon>
        <taxon>Sordariomycetes</taxon>
        <taxon>Sordariomycetidae</taxon>
        <taxon>Sordariales</taxon>
        <taxon>Podosporaceae</taxon>
        <taxon>Podospora</taxon>
    </lineage>
</organism>
<dbReference type="InterPro" id="IPR036987">
    <property type="entry name" value="SRA-YDG_sf"/>
</dbReference>
<evidence type="ECO:0000256" key="2">
    <source>
        <dbReference type="PROSITE-ProRule" id="PRU00358"/>
    </source>
</evidence>
<dbReference type="SUPFAM" id="SSF88697">
    <property type="entry name" value="PUA domain-like"/>
    <property type="match status" value="1"/>
</dbReference>
<dbReference type="InterPro" id="IPR003105">
    <property type="entry name" value="SRA_YDG"/>
</dbReference>